<evidence type="ECO:0000256" key="2">
    <source>
        <dbReference type="ARBA" id="ARBA00012438"/>
    </source>
</evidence>
<dbReference type="CDD" id="cd00082">
    <property type="entry name" value="HisKA"/>
    <property type="match status" value="1"/>
</dbReference>
<name>A0A953JD38_9BACT</name>
<dbReference type="Pfam" id="PF13487">
    <property type="entry name" value="HD_5"/>
    <property type="match status" value="1"/>
</dbReference>
<organism evidence="5 6">
    <name type="scientific">Candidatus Nitrobium versatile</name>
    <dbReference type="NCBI Taxonomy" id="2884831"/>
    <lineage>
        <taxon>Bacteria</taxon>
        <taxon>Pseudomonadati</taxon>
        <taxon>Nitrospirota</taxon>
        <taxon>Nitrospiria</taxon>
        <taxon>Nitrospirales</taxon>
        <taxon>Nitrospiraceae</taxon>
        <taxon>Candidatus Nitrobium</taxon>
    </lineage>
</organism>
<dbReference type="Pfam" id="PF01590">
    <property type="entry name" value="GAF"/>
    <property type="match status" value="2"/>
</dbReference>
<dbReference type="Gene3D" id="3.30.450.40">
    <property type="match status" value="2"/>
</dbReference>
<evidence type="ECO:0000259" key="3">
    <source>
        <dbReference type="PROSITE" id="PS50109"/>
    </source>
</evidence>
<dbReference type="InterPro" id="IPR036097">
    <property type="entry name" value="HisK_dim/P_sf"/>
</dbReference>
<dbReference type="InterPro" id="IPR003661">
    <property type="entry name" value="HisK_dim/P_dom"/>
</dbReference>
<gene>
    <name evidence="5" type="ORF">K8I29_09895</name>
</gene>
<evidence type="ECO:0000313" key="5">
    <source>
        <dbReference type="EMBL" id="MBZ0156504.1"/>
    </source>
</evidence>
<dbReference type="Gene3D" id="1.10.287.130">
    <property type="match status" value="1"/>
</dbReference>
<dbReference type="PROSITE" id="PS51832">
    <property type="entry name" value="HD_GYP"/>
    <property type="match status" value="1"/>
</dbReference>
<accession>A0A953JD38</accession>
<dbReference type="Pfam" id="PF00512">
    <property type="entry name" value="HisKA"/>
    <property type="match status" value="1"/>
</dbReference>
<dbReference type="SMART" id="SM00065">
    <property type="entry name" value="GAF"/>
    <property type="match status" value="2"/>
</dbReference>
<dbReference type="InterPro" id="IPR003018">
    <property type="entry name" value="GAF"/>
</dbReference>
<dbReference type="SMART" id="SM00388">
    <property type="entry name" value="HisKA"/>
    <property type="match status" value="1"/>
</dbReference>
<feature type="domain" description="Histidine kinase" evidence="3">
    <location>
        <begin position="206"/>
        <end position="421"/>
    </location>
</feature>
<comment type="catalytic activity">
    <reaction evidence="1">
        <text>ATP + protein L-histidine = ADP + protein N-phospho-L-histidine.</text>
        <dbReference type="EC" id="2.7.13.3"/>
    </reaction>
</comment>
<evidence type="ECO:0000259" key="4">
    <source>
        <dbReference type="PROSITE" id="PS51832"/>
    </source>
</evidence>
<dbReference type="Gene3D" id="1.10.3210.10">
    <property type="entry name" value="Hypothetical protein af1432"/>
    <property type="match status" value="1"/>
</dbReference>
<dbReference type="InterPro" id="IPR003607">
    <property type="entry name" value="HD/PDEase_dom"/>
</dbReference>
<dbReference type="SUPFAM" id="SSF47384">
    <property type="entry name" value="Homodimeric domain of signal transducing histidine kinase"/>
    <property type="match status" value="1"/>
</dbReference>
<dbReference type="EC" id="2.7.13.3" evidence="2"/>
<dbReference type="PANTHER" id="PTHR43155">
    <property type="entry name" value="CYCLIC DI-GMP PHOSPHODIESTERASE PA4108-RELATED"/>
    <property type="match status" value="1"/>
</dbReference>
<dbReference type="InterPro" id="IPR037522">
    <property type="entry name" value="HD_GYP_dom"/>
</dbReference>
<dbReference type="InterPro" id="IPR005467">
    <property type="entry name" value="His_kinase_dom"/>
</dbReference>
<dbReference type="Proteomes" id="UP000705867">
    <property type="component" value="Unassembled WGS sequence"/>
</dbReference>
<evidence type="ECO:0000256" key="1">
    <source>
        <dbReference type="ARBA" id="ARBA00000085"/>
    </source>
</evidence>
<protein>
    <recommendedName>
        <fullName evidence="2">histidine kinase</fullName>
        <ecNumber evidence="2">2.7.13.3</ecNumber>
    </recommendedName>
</protein>
<dbReference type="InterPro" id="IPR029016">
    <property type="entry name" value="GAF-like_dom_sf"/>
</dbReference>
<dbReference type="PROSITE" id="PS50109">
    <property type="entry name" value="HIS_KIN"/>
    <property type="match status" value="1"/>
</dbReference>
<feature type="domain" description="HD-GYP" evidence="4">
    <location>
        <begin position="573"/>
        <end position="763"/>
    </location>
</feature>
<dbReference type="CDD" id="cd00077">
    <property type="entry name" value="HDc"/>
    <property type="match status" value="1"/>
</dbReference>
<dbReference type="GO" id="GO:0000155">
    <property type="term" value="F:phosphorelay sensor kinase activity"/>
    <property type="evidence" value="ECO:0007669"/>
    <property type="project" value="InterPro"/>
</dbReference>
<evidence type="ECO:0000313" key="6">
    <source>
        <dbReference type="Proteomes" id="UP000705867"/>
    </source>
</evidence>
<sequence length="763" mass="87350">MLDTNALKNNLELFEKKFSILQEISNALVVTDNISAIAHLMLDLAINYTGAEKGSLMLLNEQDELYILAARGIDIRLIKSYRVKRGEGIAGRVAESRTPVLVEAIEKDTRFQGLKRDGRYKTRSFISCPVISRDTLLGVLNINDKREGTPFTEDEFSLIKIIANQAAISLENASLLHRLRTKAAELEDINARLIETDTAKTEFLTRVSHDLRTPLNSIKGSIYYLLHSEELKREEQKEFHTIISDETGKLIFIVEDLLDFLRFEDEMRIIKKSVLSLAPLLDEVAESRPVKSFFAKRGLHLERDIPDSMSAVVGDRVRIVQFFSTVLEVLGRYCERGDTLRIAAQEDEFITVSITFPRRIPDIVKILSNSFTEKTLFHAEKAEERIRLYLARKVAEIHRWSLRAEDLDSSFRLSLLIPKSARQKREVIIDIAMGMFLEFIAELLDLDVCSLMLVDELTGELVIKSARGLDDEVVKRARVKFGDRIAGWVALEGKPLLIDDIERDPLFSRRNPPHYTTKSLLSLPLKRGDTVIGVVNLNNKRDGTPLSEKDLRIASVVSERISYCIERIYRDEYNGSDYRLFLDSFERLLAAERRYYKKNRRISDLMLRLTERAGGGEEEKRLAMYLSLIYDVGLMLVDRNVLEKEKLVPPEERTLKVHPYTTVELLQGIEFSEEVKRAIVHHHEQYNGDGYPDGLKGEEIPFLARVLAVADAFSAMTEERPYRKRLAREEAFEELRRGAGTLYDPKVVEALGKILHEMTPDHP</sequence>
<comment type="caution">
    <text evidence="5">The sequence shown here is derived from an EMBL/GenBank/DDBJ whole genome shotgun (WGS) entry which is preliminary data.</text>
</comment>
<proteinExistence type="predicted"/>
<dbReference type="SUPFAM" id="SSF55781">
    <property type="entry name" value="GAF domain-like"/>
    <property type="match status" value="2"/>
</dbReference>
<reference evidence="5" key="2">
    <citation type="submission" date="2021-08" db="EMBL/GenBank/DDBJ databases">
        <authorList>
            <person name="Dalcin Martins P."/>
        </authorList>
    </citation>
    <scope>NUCLEOTIDE SEQUENCE</scope>
    <source>
        <strain evidence="5">MAG_39</strain>
    </source>
</reference>
<dbReference type="AlphaFoldDB" id="A0A953JD38"/>
<dbReference type="PANTHER" id="PTHR43155:SF2">
    <property type="entry name" value="CYCLIC DI-GMP PHOSPHODIESTERASE PA4108"/>
    <property type="match status" value="1"/>
</dbReference>
<dbReference type="EMBL" id="JAIOIV010000076">
    <property type="protein sequence ID" value="MBZ0156504.1"/>
    <property type="molecule type" value="Genomic_DNA"/>
</dbReference>
<dbReference type="SUPFAM" id="SSF109604">
    <property type="entry name" value="HD-domain/PDEase-like"/>
    <property type="match status" value="1"/>
</dbReference>
<reference evidence="5" key="1">
    <citation type="journal article" date="2021" name="bioRxiv">
        <title>Unraveling nitrogen, sulfur and carbon metabolic pathways and microbial community transcriptional responses to substrate deprivation and toxicity stresses in a bioreactor mimicking anoxic brackish coastal sediment conditions.</title>
        <authorList>
            <person name="Martins P.D."/>
            <person name="Echeveste M.J."/>
            <person name="Arshad A."/>
            <person name="Kurth J."/>
            <person name="Ouboter H."/>
            <person name="Jetten M.S.M."/>
            <person name="Welte C.U."/>
        </authorList>
    </citation>
    <scope>NUCLEOTIDE SEQUENCE</scope>
    <source>
        <strain evidence="5">MAG_39</strain>
    </source>
</reference>